<dbReference type="PANTHER" id="PTHR31118:SF12">
    <property type="entry name" value="CYCLASE-LIKE PROTEIN 2"/>
    <property type="match status" value="1"/>
</dbReference>
<dbReference type="Pfam" id="PF04199">
    <property type="entry name" value="Cyclase"/>
    <property type="match status" value="1"/>
</dbReference>
<keyword evidence="2" id="KW-1185">Reference proteome</keyword>
<dbReference type="InterPro" id="IPR037175">
    <property type="entry name" value="KFase_sf"/>
</dbReference>
<reference evidence="1 2" key="1">
    <citation type="submission" date="2018-12" db="EMBL/GenBank/DDBJ databases">
        <title>YIM 101343 draft genome.</title>
        <authorList>
            <person name="Chen X."/>
        </authorList>
    </citation>
    <scope>NUCLEOTIDE SEQUENCE [LARGE SCALE GENOMIC DNA]</scope>
    <source>
        <strain evidence="1 2">YIM 101343</strain>
    </source>
</reference>
<dbReference type="Proteomes" id="UP000274907">
    <property type="component" value="Unassembled WGS sequence"/>
</dbReference>
<dbReference type="Gene3D" id="3.50.30.50">
    <property type="entry name" value="Putative cyclase"/>
    <property type="match status" value="1"/>
</dbReference>
<dbReference type="SUPFAM" id="SSF102198">
    <property type="entry name" value="Putative cyclase"/>
    <property type="match status" value="1"/>
</dbReference>
<dbReference type="AlphaFoldDB" id="A0A3S0B629"/>
<evidence type="ECO:0000313" key="2">
    <source>
        <dbReference type="Proteomes" id="UP000274907"/>
    </source>
</evidence>
<proteinExistence type="predicted"/>
<gene>
    <name evidence="1" type="ORF">EAH68_02625</name>
</gene>
<dbReference type="PANTHER" id="PTHR31118">
    <property type="entry name" value="CYCLASE-LIKE PROTEIN 2"/>
    <property type="match status" value="1"/>
</dbReference>
<dbReference type="EMBL" id="RXHJ01000002">
    <property type="protein sequence ID" value="RSZ65661.1"/>
    <property type="molecule type" value="Genomic_DNA"/>
</dbReference>
<dbReference type="RefSeq" id="WP_126119756.1">
    <property type="nucleotide sequence ID" value="NZ_RXHJ01000002.1"/>
</dbReference>
<accession>A0A3S0B629</accession>
<comment type="caution">
    <text evidence="1">The sequence shown here is derived from an EMBL/GenBank/DDBJ whole genome shotgun (WGS) entry which is preliminary data.</text>
</comment>
<name>A0A3S0B629_9CORY</name>
<dbReference type="GO" id="GO:0004061">
    <property type="term" value="F:arylformamidase activity"/>
    <property type="evidence" value="ECO:0007669"/>
    <property type="project" value="InterPro"/>
</dbReference>
<organism evidence="1 2">
    <name type="scientific">Corynebacterium hylobatis</name>
    <dbReference type="NCBI Taxonomy" id="1859290"/>
    <lineage>
        <taxon>Bacteria</taxon>
        <taxon>Bacillati</taxon>
        <taxon>Actinomycetota</taxon>
        <taxon>Actinomycetes</taxon>
        <taxon>Mycobacteriales</taxon>
        <taxon>Corynebacteriaceae</taxon>
        <taxon>Corynebacterium</taxon>
    </lineage>
</organism>
<evidence type="ECO:0000313" key="1">
    <source>
        <dbReference type="EMBL" id="RSZ65661.1"/>
    </source>
</evidence>
<protein>
    <submittedName>
        <fullName evidence="1">Cyclase family protein</fullName>
    </submittedName>
</protein>
<sequence>MEFSRLVDLTRPMRPGQPKFPTDPDITVTALAEAGPDSFEVLNYRLVGPWGTHVDAPGHALPGARSLAGIVPEELILPLAVVPLIDAPSLTAADLLRWEARHGPLPAGGFVALHTGWTAHNSPATPGWGLDAVQLLHERGVRAIGHDTLNTDPGALVARDEYPAQRYWLENDHWQVEFLTNLDQVPATGATMWVSWPVPAGGSSFPARALAVLP</sequence>
<dbReference type="OrthoDB" id="7067800at2"/>
<dbReference type="GO" id="GO:0019441">
    <property type="term" value="P:L-tryptophan catabolic process to kynurenine"/>
    <property type="evidence" value="ECO:0007669"/>
    <property type="project" value="InterPro"/>
</dbReference>
<dbReference type="InterPro" id="IPR007325">
    <property type="entry name" value="KFase/CYL"/>
</dbReference>